<keyword evidence="3" id="KW-1185">Reference proteome</keyword>
<keyword evidence="1" id="KW-1133">Transmembrane helix</keyword>
<proteinExistence type="predicted"/>
<keyword evidence="1" id="KW-0812">Transmembrane</keyword>
<protein>
    <submittedName>
        <fullName evidence="2">Uncharacterized protein</fullName>
    </submittedName>
</protein>
<evidence type="ECO:0000313" key="3">
    <source>
        <dbReference type="Proteomes" id="UP000822688"/>
    </source>
</evidence>
<feature type="transmembrane region" description="Helical" evidence="1">
    <location>
        <begin position="12"/>
        <end position="32"/>
    </location>
</feature>
<accession>A0A8T0GC95</accession>
<dbReference type="Proteomes" id="UP000822688">
    <property type="component" value="Chromosome 11"/>
</dbReference>
<sequence length="91" mass="11083">MKYVKYQFFWKYLNFPVFIPYMLGYLFTSSTITPSRVFKTFIVALIRWLRISIWFRVPWTVTQTHSVIISSCLPMRRTTMSECYFNQFVLV</sequence>
<dbReference type="EMBL" id="CM026432">
    <property type="protein sequence ID" value="KAG0557006.1"/>
    <property type="molecule type" value="Genomic_DNA"/>
</dbReference>
<keyword evidence="1" id="KW-0472">Membrane</keyword>
<gene>
    <name evidence="2" type="ORF">KC19_11G094800</name>
</gene>
<reference evidence="2 3" key="1">
    <citation type="submission" date="2020-06" db="EMBL/GenBank/DDBJ databases">
        <title>WGS assembly of Ceratodon purpureus strain R40.</title>
        <authorList>
            <person name="Carey S.B."/>
            <person name="Jenkins J."/>
            <person name="Shu S."/>
            <person name="Lovell J.T."/>
            <person name="Sreedasyam A."/>
            <person name="Maumus F."/>
            <person name="Tiley G.P."/>
            <person name="Fernandez-Pozo N."/>
            <person name="Barry K."/>
            <person name="Chen C."/>
            <person name="Wang M."/>
            <person name="Lipzen A."/>
            <person name="Daum C."/>
            <person name="Saski C.A."/>
            <person name="Payton A.C."/>
            <person name="Mcbreen J.C."/>
            <person name="Conrad R.E."/>
            <person name="Kollar L.M."/>
            <person name="Olsson S."/>
            <person name="Huttunen S."/>
            <person name="Landis J.B."/>
            <person name="Wickett N.J."/>
            <person name="Johnson M.G."/>
            <person name="Rensing S.A."/>
            <person name="Grimwood J."/>
            <person name="Schmutz J."/>
            <person name="Mcdaniel S.F."/>
        </authorList>
    </citation>
    <scope>NUCLEOTIDE SEQUENCE [LARGE SCALE GENOMIC DNA]</scope>
    <source>
        <strain evidence="2 3">R40</strain>
    </source>
</reference>
<organism evidence="2 3">
    <name type="scientific">Ceratodon purpureus</name>
    <name type="common">Fire moss</name>
    <name type="synonym">Dicranum purpureum</name>
    <dbReference type="NCBI Taxonomy" id="3225"/>
    <lineage>
        <taxon>Eukaryota</taxon>
        <taxon>Viridiplantae</taxon>
        <taxon>Streptophyta</taxon>
        <taxon>Embryophyta</taxon>
        <taxon>Bryophyta</taxon>
        <taxon>Bryophytina</taxon>
        <taxon>Bryopsida</taxon>
        <taxon>Dicranidae</taxon>
        <taxon>Pseudoditrichales</taxon>
        <taxon>Ditrichaceae</taxon>
        <taxon>Ceratodon</taxon>
    </lineage>
</organism>
<evidence type="ECO:0000256" key="1">
    <source>
        <dbReference type="SAM" id="Phobius"/>
    </source>
</evidence>
<name>A0A8T0GC95_CERPU</name>
<comment type="caution">
    <text evidence="2">The sequence shown here is derived from an EMBL/GenBank/DDBJ whole genome shotgun (WGS) entry which is preliminary data.</text>
</comment>
<evidence type="ECO:0000313" key="2">
    <source>
        <dbReference type="EMBL" id="KAG0557006.1"/>
    </source>
</evidence>
<dbReference type="AlphaFoldDB" id="A0A8T0GC95"/>